<reference evidence="1 2" key="1">
    <citation type="submission" date="2013-12" db="EMBL/GenBank/DDBJ databases">
        <authorList>
            <consortium name="DOE Joint Genome Institute"/>
            <person name="Eisen J."/>
            <person name="Huntemann M."/>
            <person name="Han J."/>
            <person name="Chen A."/>
            <person name="Kyrpides N."/>
            <person name="Mavromatis K."/>
            <person name="Markowitz V."/>
            <person name="Palaniappan K."/>
            <person name="Ivanova N."/>
            <person name="Schaumberg A."/>
            <person name="Pati A."/>
            <person name="Liolios K."/>
            <person name="Nordberg H.P."/>
            <person name="Cantor M.N."/>
            <person name="Hua S.X."/>
            <person name="Woyke T."/>
        </authorList>
    </citation>
    <scope>NUCLEOTIDE SEQUENCE [LARGE SCALE GENOMIC DNA]</scope>
    <source>
        <strain evidence="2">DSM 19437</strain>
    </source>
</reference>
<evidence type="ECO:0000313" key="2">
    <source>
        <dbReference type="Proteomes" id="UP000003586"/>
    </source>
</evidence>
<sequence>MNKSVVISKEARYRFTQSNVVKLEDVPVSNSSIKAQYYLKKEGQKITLICEDSFYSFYPHVPNFDDFLSYNDTIKKQIEFQIASSNGMPVNILNFDSLQQNWKIAKQKDLLKHNFIKMAPIEEQDKVLQAGDLEYSNPDSFLKGISSGLFYKEIFGQYLVKNVEDFQDESMDTVSNFFRDVTIYNTLRHAKVREDENFITFKKVNIIDNSRLDEYQLIKEYNELYKEQLGYGFTEFAYDYRVTGTINKDDNLIQNMSILLSERVKNNLSCNVNFELKRIDL</sequence>
<dbReference type="Proteomes" id="UP000003586">
    <property type="component" value="Chromosome"/>
</dbReference>
<dbReference type="EMBL" id="CP007035">
    <property type="protein sequence ID" value="AHF17635.1"/>
    <property type="molecule type" value="Genomic_DNA"/>
</dbReference>
<dbReference type="eggNOG" id="ENOG50334TN">
    <property type="taxonomic scope" value="Bacteria"/>
</dbReference>
<evidence type="ECO:0000313" key="1">
    <source>
        <dbReference type="EMBL" id="AHF17635.1"/>
    </source>
</evidence>
<proteinExistence type="predicted"/>
<name>W0F3L5_9BACT</name>
<gene>
    <name evidence="1" type="ORF">NIASO_11400</name>
</gene>
<accession>W0F3L5</accession>
<keyword evidence="2" id="KW-1185">Reference proteome</keyword>
<protein>
    <submittedName>
        <fullName evidence="1">Uncharacterized protein</fullName>
    </submittedName>
</protein>
<dbReference type="AlphaFoldDB" id="W0F3L5"/>
<dbReference type="KEGG" id="nso:NIASO_11400"/>
<organism evidence="1 2">
    <name type="scientific">Niabella soli DSM 19437</name>
    <dbReference type="NCBI Taxonomy" id="929713"/>
    <lineage>
        <taxon>Bacteria</taxon>
        <taxon>Pseudomonadati</taxon>
        <taxon>Bacteroidota</taxon>
        <taxon>Chitinophagia</taxon>
        <taxon>Chitinophagales</taxon>
        <taxon>Chitinophagaceae</taxon>
        <taxon>Niabella</taxon>
    </lineage>
</organism>
<dbReference type="STRING" id="929713.NIASO_11400"/>
<dbReference type="HOGENOM" id="CLU_989824_0_0_10"/>